<gene>
    <name evidence="2" type="ORF">V474_15760</name>
</gene>
<feature type="signal peptide" evidence="1">
    <location>
        <begin position="1"/>
        <end position="18"/>
    </location>
</feature>
<name>A0A0J7XZQ3_9SPHN</name>
<evidence type="ECO:0000313" key="3">
    <source>
        <dbReference type="Proteomes" id="UP000052268"/>
    </source>
</evidence>
<dbReference type="Proteomes" id="UP000052268">
    <property type="component" value="Unassembled WGS sequence"/>
</dbReference>
<dbReference type="InterPro" id="IPR011049">
    <property type="entry name" value="Serralysin-like_metalloprot_C"/>
</dbReference>
<evidence type="ECO:0000256" key="1">
    <source>
        <dbReference type="SAM" id="SignalP"/>
    </source>
</evidence>
<dbReference type="PATRIC" id="fig|1114963.3.peg.1981"/>
<comment type="caution">
    <text evidence="2">The sequence shown here is derived from an EMBL/GenBank/DDBJ whole genome shotgun (WGS) entry which is preliminary data.</text>
</comment>
<feature type="chain" id="PRO_5005291862" description="Type I secretion protein" evidence="1">
    <location>
        <begin position="19"/>
        <end position="698"/>
    </location>
</feature>
<dbReference type="AlphaFoldDB" id="A0A0J7XZQ3"/>
<evidence type="ECO:0000313" key="2">
    <source>
        <dbReference type="EMBL" id="KMS56673.1"/>
    </source>
</evidence>
<keyword evidence="1" id="KW-0732">Signal</keyword>
<evidence type="ECO:0008006" key="4">
    <source>
        <dbReference type="Google" id="ProtNLM"/>
    </source>
</evidence>
<protein>
    <recommendedName>
        <fullName evidence="4">Type I secretion protein</fullName>
    </recommendedName>
</protein>
<organism evidence="2 3">
    <name type="scientific">Novosphingobium barchaimii LL02</name>
    <dbReference type="NCBI Taxonomy" id="1114963"/>
    <lineage>
        <taxon>Bacteria</taxon>
        <taxon>Pseudomonadati</taxon>
        <taxon>Pseudomonadota</taxon>
        <taxon>Alphaproteobacteria</taxon>
        <taxon>Sphingomonadales</taxon>
        <taxon>Sphingomonadaceae</taxon>
        <taxon>Novosphingobium</taxon>
    </lineage>
</organism>
<reference evidence="2 3" key="1">
    <citation type="journal article" date="2015" name="G3 (Bethesda)">
        <title>Insights into Ongoing Evolution of the Hexachlorocyclohexane Catabolic Pathway from Comparative Genomics of Ten Sphingomonadaceae Strains.</title>
        <authorList>
            <person name="Pearce S.L."/>
            <person name="Oakeshott J.G."/>
            <person name="Pandey G."/>
        </authorList>
    </citation>
    <scope>NUCLEOTIDE SEQUENCE [LARGE SCALE GENOMIC DNA]</scope>
    <source>
        <strain evidence="2 3">LL02</strain>
    </source>
</reference>
<accession>A0A0J7XZQ3</accession>
<dbReference type="SUPFAM" id="SSF51120">
    <property type="entry name" value="beta-Roll"/>
    <property type="match status" value="1"/>
</dbReference>
<dbReference type="EMBL" id="JACU01000004">
    <property type="protein sequence ID" value="KMS56673.1"/>
    <property type="molecule type" value="Genomic_DNA"/>
</dbReference>
<keyword evidence="3" id="KW-1185">Reference proteome</keyword>
<sequence length="698" mass="75870">MRWLFVACVVAVPLAACGEGSLAAASKDDPPGLAADMGADMGMGTNLDGLAYWSTALPTLDVMKSAGGWLPQADGSYDTGETVALDRDGWALPSADPASRRYRSLVVNVIHDNPAAPPSARYVVLYDGTGEINALDVDGGRILSQAPGEMHVEAGRGGSLYLRLDAGASLRNIRVVREDYLPLYRAGLTFNPDFLARIDAFQVLRFMDWMNTNALFAPTGGPITDETAISDAPQLNWADRPRPTSMHWGEGSRGVPVEALVEIANRTGAEPWFTMPVNASDDYVRGFAAYVREHLRPDLKIHVELSNEVWNWIFPQARYAQAQARRAFGPNGDWLEWYGMRAAQVGMIWKKAFNEPERRSSRAGRVSMVFGTQFAWRGLEAKGLDTANWRDAEGRQMRASDYFDEYAITAYYDGTMNTDESVPIVKGWWKDSDGGYARAVAALDKRIADFNAPLYRYHAEQAKAHGLRLVSYESGFGEYTPISQHGNEAYTDFLVKLQRRPEFTALETANYKAFAAAGGRLFMNFGIIGTPSKWGSWSALESVGQETSPRYSAMMTWLAAHPPSPLRGPAVAYAPSRLMIGKPGGSTLTQTAHGYDVLVGTSGDDRFNASGAPGGRIDGGGGTDTLVLPAKREAYRFSAEAGQGPVRVEGPGGGQDISRIALVRFGEGRSIALAQLLSEDRGLRLADVERVGSVPAPK</sequence>
<proteinExistence type="predicted"/>